<evidence type="ECO:0000313" key="5">
    <source>
        <dbReference type="Proteomes" id="UP000199308"/>
    </source>
</evidence>
<sequence>MFHIGHLNLLKRIKDMGSRLIVGVSTDEFNQLKGKKTLIPYEQRAAIVEAIKYVDLVIPESSWEQKIEDIKAHEIDLFVIGDDWSGKFDFLEEYCEVEYLSRTDGVSTTMLKQSLSAINKISKKDIISALDILDQLRKDLE</sequence>
<name>A0A1H9YJ65_THASX</name>
<dbReference type="SUPFAM" id="SSF52374">
    <property type="entry name" value="Nucleotidylyl transferase"/>
    <property type="match status" value="1"/>
</dbReference>
<proteinExistence type="predicted"/>
<dbReference type="Gene3D" id="3.40.50.620">
    <property type="entry name" value="HUPs"/>
    <property type="match status" value="1"/>
</dbReference>
<gene>
    <name evidence="4" type="ORF">SAMN05660429_00246</name>
</gene>
<accession>A0A1H9YJ65</accession>
<dbReference type="PANTHER" id="PTHR43793:SF1">
    <property type="entry name" value="FAD SYNTHASE"/>
    <property type="match status" value="1"/>
</dbReference>
<evidence type="ECO:0000256" key="2">
    <source>
        <dbReference type="ARBA" id="ARBA00022695"/>
    </source>
</evidence>
<dbReference type="InterPro" id="IPR004821">
    <property type="entry name" value="Cyt_trans-like"/>
</dbReference>
<reference evidence="4 5" key="1">
    <citation type="submission" date="2016-10" db="EMBL/GenBank/DDBJ databases">
        <authorList>
            <person name="de Groot N.N."/>
        </authorList>
    </citation>
    <scope>NUCLEOTIDE SEQUENCE [LARGE SCALE GENOMIC DNA]</scope>
    <source>
        <strain evidence="4 5">DSM 19706</strain>
    </source>
</reference>
<organism evidence="4 5">
    <name type="scientific">Thalassotalea agarivorans</name>
    <name type="common">Thalassomonas agarivorans</name>
    <dbReference type="NCBI Taxonomy" id="349064"/>
    <lineage>
        <taxon>Bacteria</taxon>
        <taxon>Pseudomonadati</taxon>
        <taxon>Pseudomonadota</taxon>
        <taxon>Gammaproteobacteria</taxon>
        <taxon>Alteromonadales</taxon>
        <taxon>Colwelliaceae</taxon>
        <taxon>Thalassotalea</taxon>
    </lineage>
</organism>
<keyword evidence="2 4" id="KW-0548">Nucleotidyltransferase</keyword>
<dbReference type="PANTHER" id="PTHR43793">
    <property type="entry name" value="FAD SYNTHASE"/>
    <property type="match status" value="1"/>
</dbReference>
<dbReference type="NCBIfam" id="TIGR00125">
    <property type="entry name" value="cyt_tran_rel"/>
    <property type="match status" value="1"/>
</dbReference>
<dbReference type="InterPro" id="IPR014729">
    <property type="entry name" value="Rossmann-like_a/b/a_fold"/>
</dbReference>
<dbReference type="InterPro" id="IPR050385">
    <property type="entry name" value="Archaeal_FAD_synthase"/>
</dbReference>
<dbReference type="GO" id="GO:0016779">
    <property type="term" value="F:nucleotidyltransferase activity"/>
    <property type="evidence" value="ECO:0007669"/>
    <property type="project" value="UniProtKB-KW"/>
</dbReference>
<evidence type="ECO:0000256" key="1">
    <source>
        <dbReference type="ARBA" id="ARBA00022679"/>
    </source>
</evidence>
<keyword evidence="5" id="KW-1185">Reference proteome</keyword>
<evidence type="ECO:0000313" key="4">
    <source>
        <dbReference type="EMBL" id="SES69104.1"/>
    </source>
</evidence>
<dbReference type="AlphaFoldDB" id="A0A1H9YJ65"/>
<dbReference type="EMBL" id="FOHK01000001">
    <property type="protein sequence ID" value="SES69104.1"/>
    <property type="molecule type" value="Genomic_DNA"/>
</dbReference>
<dbReference type="Pfam" id="PF01467">
    <property type="entry name" value="CTP_transf_like"/>
    <property type="match status" value="1"/>
</dbReference>
<dbReference type="Proteomes" id="UP000199308">
    <property type="component" value="Unassembled WGS sequence"/>
</dbReference>
<feature type="domain" description="Cytidyltransferase-like" evidence="3">
    <location>
        <begin position="1"/>
        <end position="112"/>
    </location>
</feature>
<keyword evidence="1 4" id="KW-0808">Transferase</keyword>
<protein>
    <submittedName>
        <fullName evidence="4">Glycerol-3-phosphate cytidylyltransferase</fullName>
    </submittedName>
</protein>
<dbReference type="STRING" id="349064.SAMN05660429_00246"/>
<evidence type="ECO:0000259" key="3">
    <source>
        <dbReference type="Pfam" id="PF01467"/>
    </source>
</evidence>